<protein>
    <recommendedName>
        <fullName evidence="2">PDZ domain-containing protein</fullName>
    </recommendedName>
</protein>
<accession>A0A085LXL4</accession>
<dbReference type="FunFam" id="2.30.42.10:FF:000038">
    <property type="entry name" value="Multiple PDZ domain protein isoform X1"/>
    <property type="match status" value="1"/>
</dbReference>
<feature type="region of interest" description="Disordered" evidence="1">
    <location>
        <begin position="1108"/>
        <end position="1142"/>
    </location>
</feature>
<evidence type="ECO:0000259" key="2">
    <source>
        <dbReference type="PROSITE" id="PS50106"/>
    </source>
</evidence>
<feature type="domain" description="PDZ" evidence="2">
    <location>
        <begin position="269"/>
        <end position="345"/>
    </location>
</feature>
<name>A0A085LXL4_9BILA</name>
<gene>
    <name evidence="3" type="ORF">M513_09407</name>
</gene>
<sequence>MVVNRTSLIGLRHVEALDCLLNSGEVLQLTLARYHPESKTYKHLVEMASQKISRSSQQLSCGTCIQADLDNQLQGNGERTNQPGIKAGKLSSKTLQEWETICGPEYKILLVKLERSPYNETLGIALEGTVDVVDESETCPHHFIRSVEPNNGIKVLSGELKPGDELLEVNNEVLYGRSYVEVLEILQSLPRQVTMTVGRNTLAAPLNNGLLGAVTSYITKPDGAKQSTASAVQSSQLRQNGVDEFHYPSTKENRNISRRTIIWSPYIEKVLLVKGKEGLGFSIFECKAFSDHNAIAIVVYSVICNSVADKSGQLFPGDRLVSVNNLSMTNVRLEEAIGILKSVPEGPVVLEISKPLSLSSEEFANPQNVQVDYYEPTEQRGGGEGTESSLRGKEGFFSVRSAARSVDTPGVRSPTLSSPARLSCRLPDCLVKTVEIVKNKPNLGIQIEPGKDGISGCTIKSMDTSGAIYADGRLHVGDLILRINNQDLRYALAAQAKAILRRSSLLKSIRVTYVPAEDIEKYALYKKSMSNHSSCSSLAKLSLKSFPDYYQSPYVSNKSLSQALALYGNSDVSLGHSQSSLKSTASCPAPGVSVDIFNCEIEHPETLIRRDYDSSNVSSGSLSTEAVVSAFRSQPLINPKRFKAAERTAHSTPAHHWKPARASSLLLTSPNFEENNEERCSFESQNVETTRQKIPYENSAGILNPSIKHVFIHRSQDQYLGISIVGGKIEISRGESQSHVIISGVFVKSILPNSPAGRCEEIRVGDRIINVNGVSLVNKAHAECVEIIRNAVTPVELTIERFNFVWPDLPLEKKNSDIKPFNEQVCSEPYCTTEQTDQAPFEQATLDIEQMKQKEREEIHGAEEVAYDERHSALMEITEIPSNGLEQTYGRFDRSESIAMEVEEITKDEAKTVIMQPEPPLVDKELLLERFSDCTGELLVVELTKTGKDIGLALVGHKDRSKASVLIAGVETQSPAHKALSEGKIAIGDEILQVDDLVMQGRSHISASVIIKNRRNPTVRLVLLRDPKGTSKLAVDPMKICNSAEALAQPFQEFRGSDEVRIEKEATASVQEVPQPDAVKETDKESVLGHYPSFMSDIPTAVASVTGPIESSQTDQSLLIPKEQRDDEIRQPSKPVGDPAIDPILPERETLIEINKKGKGLGLSLVGGSDTILGGIIVHEVYPDGAAATDNRLNAGDQLLEVNGHSLRDVPHEVAISVLRQTSSKVRLLVYRDSRMKSNLLQPKNIYDIFEVELNKKPGKGLGLSIVGRKHEPGIFIAEVVSSSKL</sequence>
<proteinExistence type="predicted"/>
<dbReference type="PANTHER" id="PTHR19964">
    <property type="entry name" value="MULTIPLE PDZ DOMAIN PROTEIN"/>
    <property type="match status" value="1"/>
</dbReference>
<dbReference type="Pfam" id="PF00595">
    <property type="entry name" value="PDZ"/>
    <property type="match status" value="5"/>
</dbReference>
<evidence type="ECO:0000256" key="1">
    <source>
        <dbReference type="SAM" id="MobiDB-lite"/>
    </source>
</evidence>
<feature type="domain" description="PDZ" evidence="2">
    <location>
        <begin position="433"/>
        <end position="515"/>
    </location>
</feature>
<dbReference type="PANTHER" id="PTHR19964:SF92">
    <property type="entry name" value="PATJ HOMOLOG"/>
    <property type="match status" value="1"/>
</dbReference>
<evidence type="ECO:0000313" key="4">
    <source>
        <dbReference type="Proteomes" id="UP000030764"/>
    </source>
</evidence>
<dbReference type="InterPro" id="IPR051342">
    <property type="entry name" value="PDZ_scaffold"/>
</dbReference>
<dbReference type="Proteomes" id="UP000030764">
    <property type="component" value="Unassembled WGS sequence"/>
</dbReference>
<feature type="domain" description="PDZ" evidence="2">
    <location>
        <begin position="1151"/>
        <end position="1234"/>
    </location>
</feature>
<organism evidence="3 4">
    <name type="scientific">Trichuris suis</name>
    <name type="common">pig whipworm</name>
    <dbReference type="NCBI Taxonomy" id="68888"/>
    <lineage>
        <taxon>Eukaryota</taxon>
        <taxon>Metazoa</taxon>
        <taxon>Ecdysozoa</taxon>
        <taxon>Nematoda</taxon>
        <taxon>Enoplea</taxon>
        <taxon>Dorylaimia</taxon>
        <taxon>Trichinellida</taxon>
        <taxon>Trichuridae</taxon>
        <taxon>Trichuris</taxon>
    </lineage>
</organism>
<feature type="compositionally biased region" description="Basic and acidic residues" evidence="1">
    <location>
        <begin position="1122"/>
        <end position="1131"/>
    </location>
</feature>
<dbReference type="EMBL" id="KL363265">
    <property type="protein sequence ID" value="KFD49710.1"/>
    <property type="molecule type" value="Genomic_DNA"/>
</dbReference>
<reference evidence="3 4" key="1">
    <citation type="journal article" date="2014" name="Nat. Genet.">
        <title>Genome and transcriptome of the porcine whipworm Trichuris suis.</title>
        <authorList>
            <person name="Jex A.R."/>
            <person name="Nejsum P."/>
            <person name="Schwarz E.M."/>
            <person name="Hu L."/>
            <person name="Young N.D."/>
            <person name="Hall R.S."/>
            <person name="Korhonen P.K."/>
            <person name="Liao S."/>
            <person name="Thamsborg S."/>
            <person name="Xia J."/>
            <person name="Xu P."/>
            <person name="Wang S."/>
            <person name="Scheerlinck J.P."/>
            <person name="Hofmann A."/>
            <person name="Sternberg P.W."/>
            <person name="Wang J."/>
            <person name="Gasser R.B."/>
        </authorList>
    </citation>
    <scope>NUCLEOTIDE SEQUENCE [LARGE SCALE GENOMIC DNA]</scope>
    <source>
        <strain evidence="3">DCEP-RM93M</strain>
    </source>
</reference>
<dbReference type="PROSITE" id="PS50106">
    <property type="entry name" value="PDZ"/>
    <property type="match status" value="6"/>
</dbReference>
<keyword evidence="4" id="KW-1185">Reference proteome</keyword>
<dbReference type="SUPFAM" id="SSF50156">
    <property type="entry name" value="PDZ domain-like"/>
    <property type="match status" value="7"/>
</dbReference>
<dbReference type="InterPro" id="IPR001478">
    <property type="entry name" value="PDZ"/>
</dbReference>
<feature type="domain" description="PDZ" evidence="2">
    <location>
        <begin position="110"/>
        <end position="201"/>
    </location>
</feature>
<dbReference type="SMART" id="SM00228">
    <property type="entry name" value="PDZ"/>
    <property type="match status" value="6"/>
</dbReference>
<dbReference type="Gene3D" id="2.30.42.10">
    <property type="match status" value="7"/>
</dbReference>
<dbReference type="InterPro" id="IPR036034">
    <property type="entry name" value="PDZ_sf"/>
</dbReference>
<feature type="domain" description="PDZ" evidence="2">
    <location>
        <begin position="940"/>
        <end position="1013"/>
    </location>
</feature>
<evidence type="ECO:0000313" key="3">
    <source>
        <dbReference type="EMBL" id="KFD49710.1"/>
    </source>
</evidence>
<dbReference type="CDD" id="cd06673">
    <property type="entry name" value="PDZ10_MUPP1-PDZ8_PATJ-like"/>
    <property type="match status" value="1"/>
</dbReference>
<feature type="domain" description="PDZ" evidence="2">
    <location>
        <begin position="709"/>
        <end position="803"/>
    </location>
</feature>